<keyword evidence="3" id="KW-1185">Reference proteome</keyword>
<feature type="transmembrane region" description="Helical" evidence="1">
    <location>
        <begin position="48"/>
        <end position="76"/>
    </location>
</feature>
<protein>
    <submittedName>
        <fullName evidence="2">Uncharacterized protein</fullName>
    </submittedName>
</protein>
<reference evidence="3" key="1">
    <citation type="submission" date="2016-10" db="EMBL/GenBank/DDBJ databases">
        <authorList>
            <person name="Varghese N."/>
            <person name="Submissions S."/>
        </authorList>
    </citation>
    <scope>NUCLEOTIDE SEQUENCE [LARGE SCALE GENOMIC DNA]</scope>
    <source>
        <strain evidence="3">BL36</strain>
    </source>
</reference>
<evidence type="ECO:0000313" key="3">
    <source>
        <dbReference type="Proteomes" id="UP000199048"/>
    </source>
</evidence>
<dbReference type="AlphaFoldDB" id="A0A1I4NB23"/>
<evidence type="ECO:0000256" key="1">
    <source>
        <dbReference type="SAM" id="Phobius"/>
    </source>
</evidence>
<keyword evidence="1" id="KW-0812">Transmembrane</keyword>
<name>A0A1I4NB23_9HYPH</name>
<keyword evidence="1" id="KW-0472">Membrane</keyword>
<dbReference type="EMBL" id="FOTK01000020">
    <property type="protein sequence ID" value="SFM12698.1"/>
    <property type="molecule type" value="Genomic_DNA"/>
</dbReference>
<proteinExistence type="predicted"/>
<evidence type="ECO:0000313" key="2">
    <source>
        <dbReference type="EMBL" id="SFM12698.1"/>
    </source>
</evidence>
<dbReference type="Proteomes" id="UP000199048">
    <property type="component" value="Unassembled WGS sequence"/>
</dbReference>
<sequence>MRPWMNGLSLAVAWTFVNIASRTLAPIPEIWVGFVNGPAGNLLPSQVAFRVVCVRILRSLLGGVLVLVSTAVVAFVSADRLAHLAPAAPVRAAQAEPSATGSLPAPVKAAPAAKPAAPGIPNGFDTERLHALMRGDPILPGR</sequence>
<keyword evidence="1" id="KW-1133">Transmembrane helix</keyword>
<gene>
    <name evidence="2" type="ORF">SAMN05192568_102019</name>
</gene>
<organism evidence="2 3">
    <name type="scientific">Methylobacterium pseudosasicola</name>
    <dbReference type="NCBI Taxonomy" id="582667"/>
    <lineage>
        <taxon>Bacteria</taxon>
        <taxon>Pseudomonadati</taxon>
        <taxon>Pseudomonadota</taxon>
        <taxon>Alphaproteobacteria</taxon>
        <taxon>Hyphomicrobiales</taxon>
        <taxon>Methylobacteriaceae</taxon>
        <taxon>Methylobacterium</taxon>
    </lineage>
</organism>
<accession>A0A1I4NB23</accession>